<name>A0A453A4L1_AEGTS</name>
<dbReference type="Gramene" id="AET1Gv21039500.9">
    <property type="protein sequence ID" value="AET1Gv21039500.9"/>
    <property type="gene ID" value="AET1Gv21039500"/>
</dbReference>
<keyword evidence="4 6" id="KW-1133">Transmembrane helix</keyword>
<keyword evidence="8" id="KW-1185">Reference proteome</keyword>
<dbReference type="GO" id="GO:0016020">
    <property type="term" value="C:membrane"/>
    <property type="evidence" value="ECO:0007669"/>
    <property type="project" value="UniProtKB-SubCell"/>
</dbReference>
<protein>
    <submittedName>
        <fullName evidence="7">Uncharacterized protein</fullName>
    </submittedName>
</protein>
<organism evidence="7 8">
    <name type="scientific">Aegilops tauschii subsp. strangulata</name>
    <name type="common">Goatgrass</name>
    <dbReference type="NCBI Taxonomy" id="200361"/>
    <lineage>
        <taxon>Eukaryota</taxon>
        <taxon>Viridiplantae</taxon>
        <taxon>Streptophyta</taxon>
        <taxon>Embryophyta</taxon>
        <taxon>Tracheophyta</taxon>
        <taxon>Spermatophyta</taxon>
        <taxon>Magnoliopsida</taxon>
        <taxon>Liliopsida</taxon>
        <taxon>Poales</taxon>
        <taxon>Poaceae</taxon>
        <taxon>BOP clade</taxon>
        <taxon>Pooideae</taxon>
        <taxon>Triticodae</taxon>
        <taxon>Triticeae</taxon>
        <taxon>Triticinae</taxon>
        <taxon>Aegilops</taxon>
    </lineage>
</organism>
<keyword evidence="3 6" id="KW-0812">Transmembrane</keyword>
<dbReference type="AlphaFoldDB" id="A0A453A4L1"/>
<proteinExistence type="inferred from homology"/>
<reference evidence="7" key="3">
    <citation type="journal article" date="2017" name="Nature">
        <title>Genome sequence of the progenitor of the wheat D genome Aegilops tauschii.</title>
        <authorList>
            <person name="Luo M.C."/>
            <person name="Gu Y.Q."/>
            <person name="Puiu D."/>
            <person name="Wang H."/>
            <person name="Twardziok S.O."/>
            <person name="Deal K.R."/>
            <person name="Huo N."/>
            <person name="Zhu T."/>
            <person name="Wang L."/>
            <person name="Wang Y."/>
            <person name="McGuire P.E."/>
            <person name="Liu S."/>
            <person name="Long H."/>
            <person name="Ramasamy R.K."/>
            <person name="Rodriguez J.C."/>
            <person name="Van S.L."/>
            <person name="Yuan L."/>
            <person name="Wang Z."/>
            <person name="Xia Z."/>
            <person name="Xiao L."/>
            <person name="Anderson O.D."/>
            <person name="Ouyang S."/>
            <person name="Liang Y."/>
            <person name="Zimin A.V."/>
            <person name="Pertea G."/>
            <person name="Qi P."/>
            <person name="Bennetzen J.L."/>
            <person name="Dai X."/>
            <person name="Dawson M.W."/>
            <person name="Muller H.G."/>
            <person name="Kugler K."/>
            <person name="Rivarola-Duarte L."/>
            <person name="Spannagl M."/>
            <person name="Mayer K.F.X."/>
            <person name="Lu F.H."/>
            <person name="Bevan M.W."/>
            <person name="Leroy P."/>
            <person name="Li P."/>
            <person name="You F.M."/>
            <person name="Sun Q."/>
            <person name="Liu Z."/>
            <person name="Lyons E."/>
            <person name="Wicker T."/>
            <person name="Salzberg S.L."/>
            <person name="Devos K.M."/>
            <person name="Dvorak J."/>
        </authorList>
    </citation>
    <scope>NUCLEOTIDE SEQUENCE [LARGE SCALE GENOMIC DNA]</scope>
    <source>
        <strain evidence="7">cv. AL8/78</strain>
    </source>
</reference>
<comment type="similarity">
    <text evidence="2">Belongs to the multi antimicrobial extrusion (MATE) (TC 2.A.66.1) family.</text>
</comment>
<reference evidence="8" key="1">
    <citation type="journal article" date="2014" name="Science">
        <title>Ancient hybridizations among the ancestral genomes of bread wheat.</title>
        <authorList>
            <consortium name="International Wheat Genome Sequencing Consortium,"/>
            <person name="Marcussen T."/>
            <person name="Sandve S.R."/>
            <person name="Heier L."/>
            <person name="Spannagl M."/>
            <person name="Pfeifer M."/>
            <person name="Jakobsen K.S."/>
            <person name="Wulff B.B."/>
            <person name="Steuernagel B."/>
            <person name="Mayer K.F."/>
            <person name="Olsen O.A."/>
        </authorList>
    </citation>
    <scope>NUCLEOTIDE SEQUENCE [LARGE SCALE GENOMIC DNA]</scope>
    <source>
        <strain evidence="8">cv. AL8/78</strain>
    </source>
</reference>
<comment type="subcellular location">
    <subcellularLocation>
        <location evidence="1">Membrane</location>
        <topology evidence="1">Multi-pass membrane protein</topology>
    </subcellularLocation>
</comment>
<dbReference type="InterPro" id="IPR044644">
    <property type="entry name" value="DinF-like"/>
</dbReference>
<evidence type="ECO:0000256" key="4">
    <source>
        <dbReference type="ARBA" id="ARBA00022989"/>
    </source>
</evidence>
<accession>A0A453A4L1</accession>
<reference evidence="8" key="2">
    <citation type="journal article" date="2017" name="Nat. Plants">
        <title>The Aegilops tauschii genome reveals multiple impacts of transposons.</title>
        <authorList>
            <person name="Zhao G."/>
            <person name="Zou C."/>
            <person name="Li K."/>
            <person name="Wang K."/>
            <person name="Li T."/>
            <person name="Gao L."/>
            <person name="Zhang X."/>
            <person name="Wang H."/>
            <person name="Yang Z."/>
            <person name="Liu X."/>
            <person name="Jiang W."/>
            <person name="Mao L."/>
            <person name="Kong X."/>
            <person name="Jiao Y."/>
            <person name="Jia J."/>
        </authorList>
    </citation>
    <scope>NUCLEOTIDE SEQUENCE [LARGE SCALE GENOMIC DNA]</scope>
    <source>
        <strain evidence="8">cv. AL8/78</strain>
    </source>
</reference>
<dbReference type="PANTHER" id="PTHR42893">
    <property type="entry name" value="PROTEIN DETOXIFICATION 44, CHLOROPLASTIC-RELATED"/>
    <property type="match status" value="1"/>
</dbReference>
<reference evidence="7" key="5">
    <citation type="journal article" date="2021" name="G3 (Bethesda)">
        <title>Aegilops tauschii genome assembly Aet v5.0 features greater sequence contiguity and improved annotation.</title>
        <authorList>
            <person name="Wang L."/>
            <person name="Zhu T."/>
            <person name="Rodriguez J.C."/>
            <person name="Deal K.R."/>
            <person name="Dubcovsky J."/>
            <person name="McGuire P.E."/>
            <person name="Lux T."/>
            <person name="Spannagl M."/>
            <person name="Mayer K.F.X."/>
            <person name="Baldrich P."/>
            <person name="Meyers B.C."/>
            <person name="Huo N."/>
            <person name="Gu Y.Q."/>
            <person name="Zhou H."/>
            <person name="Devos K.M."/>
            <person name="Bennetzen J.L."/>
            <person name="Unver T."/>
            <person name="Budak H."/>
            <person name="Gulick P.J."/>
            <person name="Galiba G."/>
            <person name="Kalapos B."/>
            <person name="Nelson D.R."/>
            <person name="Li P."/>
            <person name="You F.M."/>
            <person name="Luo M.C."/>
            <person name="Dvorak J."/>
        </authorList>
    </citation>
    <scope>NUCLEOTIDE SEQUENCE [LARGE SCALE GENOMIC DNA]</scope>
    <source>
        <strain evidence="7">cv. AL8/78</strain>
    </source>
</reference>
<feature type="transmembrane region" description="Helical" evidence="6">
    <location>
        <begin position="64"/>
        <end position="93"/>
    </location>
</feature>
<evidence type="ECO:0000313" key="8">
    <source>
        <dbReference type="Proteomes" id="UP000015105"/>
    </source>
</evidence>
<evidence type="ECO:0000256" key="6">
    <source>
        <dbReference type="SAM" id="Phobius"/>
    </source>
</evidence>
<keyword evidence="5 6" id="KW-0472">Membrane</keyword>
<evidence type="ECO:0000256" key="1">
    <source>
        <dbReference type="ARBA" id="ARBA00004141"/>
    </source>
</evidence>
<sequence length="116" mass="12543">AILASAFARKDHSKAKPTAYRILQLGLILGLLLGLLLGVGLHTGPRLFTEDQGVLHHIDVATPILVVVVSIACIVILASYSGFAGIWIVLSIYMCLRVFGLWRIETASGSWAFLRS</sequence>
<dbReference type="Proteomes" id="UP000015105">
    <property type="component" value="Chromosome 1D"/>
</dbReference>
<evidence type="ECO:0000256" key="3">
    <source>
        <dbReference type="ARBA" id="ARBA00022692"/>
    </source>
</evidence>
<feature type="transmembrane region" description="Helical" evidence="6">
    <location>
        <begin position="22"/>
        <end position="44"/>
    </location>
</feature>
<dbReference type="PANTHER" id="PTHR42893:SF20">
    <property type="entry name" value="PROTEIN DETOXIFICATION"/>
    <property type="match status" value="1"/>
</dbReference>
<evidence type="ECO:0000256" key="2">
    <source>
        <dbReference type="ARBA" id="ARBA00010199"/>
    </source>
</evidence>
<dbReference type="EnsemblPlants" id="AET1Gv21039500.9">
    <property type="protein sequence ID" value="AET1Gv21039500.9"/>
    <property type="gene ID" value="AET1Gv21039500"/>
</dbReference>
<reference evidence="7" key="4">
    <citation type="submission" date="2019-03" db="UniProtKB">
        <authorList>
            <consortium name="EnsemblPlants"/>
        </authorList>
    </citation>
    <scope>IDENTIFICATION</scope>
</reference>
<evidence type="ECO:0000256" key="5">
    <source>
        <dbReference type="ARBA" id="ARBA00023136"/>
    </source>
</evidence>
<evidence type="ECO:0000313" key="7">
    <source>
        <dbReference type="EnsemblPlants" id="AET1Gv21039500.9"/>
    </source>
</evidence>